<comment type="catalytic activity">
    <reaction evidence="8">
        <text>L-aspartate + L-glutamine + ATP + H2O = L-asparagine + L-glutamate + AMP + diphosphate + H(+)</text>
        <dbReference type="Rhea" id="RHEA:12228"/>
        <dbReference type="ChEBI" id="CHEBI:15377"/>
        <dbReference type="ChEBI" id="CHEBI:15378"/>
        <dbReference type="ChEBI" id="CHEBI:29985"/>
        <dbReference type="ChEBI" id="CHEBI:29991"/>
        <dbReference type="ChEBI" id="CHEBI:30616"/>
        <dbReference type="ChEBI" id="CHEBI:33019"/>
        <dbReference type="ChEBI" id="CHEBI:58048"/>
        <dbReference type="ChEBI" id="CHEBI:58359"/>
        <dbReference type="ChEBI" id="CHEBI:456215"/>
        <dbReference type="EC" id="6.3.5.4"/>
    </reaction>
</comment>
<keyword evidence="4 10" id="KW-0547">Nucleotide-binding</keyword>
<dbReference type="CDD" id="cd00712">
    <property type="entry name" value="AsnB"/>
    <property type="match status" value="1"/>
</dbReference>
<evidence type="ECO:0000256" key="2">
    <source>
        <dbReference type="ARBA" id="ARBA00005752"/>
    </source>
</evidence>
<gene>
    <name evidence="13" type="primary">asnB</name>
    <name evidence="13" type="ordered locus">TC41_0124</name>
</gene>
<dbReference type="InterPro" id="IPR017932">
    <property type="entry name" value="GATase_2_dom"/>
</dbReference>
<feature type="binding site" evidence="10">
    <location>
        <begin position="386"/>
        <end position="387"/>
    </location>
    <ligand>
        <name>ATP</name>
        <dbReference type="ChEBI" id="CHEBI:30616"/>
    </ligand>
</feature>
<evidence type="ECO:0000259" key="12">
    <source>
        <dbReference type="PROSITE" id="PS51278"/>
    </source>
</evidence>
<feature type="site" description="Important for beta-aspartyl-AMP intermediate formation" evidence="11">
    <location>
        <position position="388"/>
    </location>
</feature>
<comment type="pathway">
    <text evidence="1">Amino-acid biosynthesis; L-asparagine biosynthesis; L-asparagine from L-aspartate (L-Gln route): step 1/1.</text>
</comment>
<evidence type="ECO:0000256" key="11">
    <source>
        <dbReference type="PIRSR" id="PIRSR001589-3"/>
    </source>
</evidence>
<evidence type="ECO:0000256" key="7">
    <source>
        <dbReference type="ARBA" id="ARBA00022962"/>
    </source>
</evidence>
<dbReference type="eggNOG" id="COG0367">
    <property type="taxonomic scope" value="Bacteria"/>
</dbReference>
<keyword evidence="7 9" id="KW-0315">Glutamine amidotransferase</keyword>
<dbReference type="EMBL" id="CP002902">
    <property type="protein sequence ID" value="AEJ42102.1"/>
    <property type="molecule type" value="Genomic_DNA"/>
</dbReference>
<keyword evidence="9" id="KW-0028">Amino-acid biosynthesis</keyword>
<dbReference type="SUPFAM" id="SSF56235">
    <property type="entry name" value="N-terminal nucleophile aminohydrolases (Ntn hydrolases)"/>
    <property type="match status" value="1"/>
</dbReference>
<dbReference type="SUPFAM" id="SSF52402">
    <property type="entry name" value="Adenine nucleotide alpha hydrolases-like"/>
    <property type="match status" value="1"/>
</dbReference>
<dbReference type="InterPro" id="IPR001962">
    <property type="entry name" value="Asn_synthase"/>
</dbReference>
<dbReference type="InterPro" id="IPR029055">
    <property type="entry name" value="Ntn_hydrolases_N"/>
</dbReference>
<protein>
    <recommendedName>
        <fullName evidence="3">asparagine synthase (glutamine-hydrolyzing)</fullName>
        <ecNumber evidence="3">6.3.5.4</ecNumber>
    </recommendedName>
</protein>
<dbReference type="PIRSF" id="PIRSF001589">
    <property type="entry name" value="Asn_synthetase_glu-h"/>
    <property type="match status" value="1"/>
</dbReference>
<evidence type="ECO:0000313" key="14">
    <source>
        <dbReference type="Proteomes" id="UP000000292"/>
    </source>
</evidence>
<dbReference type="InterPro" id="IPR051786">
    <property type="entry name" value="ASN_synthetase/amidase"/>
</dbReference>
<dbReference type="InterPro" id="IPR006426">
    <property type="entry name" value="Asn_synth_AEB"/>
</dbReference>
<feature type="domain" description="Glutamine amidotransferase type-2" evidence="12">
    <location>
        <begin position="11"/>
        <end position="225"/>
    </location>
</feature>
<reference evidence="14" key="2">
    <citation type="submission" date="2011-06" db="EMBL/GenBank/DDBJ databases">
        <title>The complete genome sequence of Alicyclobacillus acidocaldarius sp. Tc-4-1.</title>
        <authorList>
            <person name="Chen Y."/>
            <person name="He Y."/>
            <person name="Dong Z."/>
            <person name="Hu S."/>
        </authorList>
    </citation>
    <scope>NUCLEOTIDE SEQUENCE [LARGE SCALE GENOMIC DNA]</scope>
    <source>
        <strain evidence="14">Tc-4-1</strain>
    </source>
</reference>
<dbReference type="EC" id="6.3.5.4" evidence="3"/>
<feature type="binding site" evidence="10">
    <location>
        <position position="303"/>
    </location>
    <ligand>
        <name>ATP</name>
        <dbReference type="ChEBI" id="CHEBI:30616"/>
    </ligand>
</feature>
<feature type="binding site" evidence="10">
    <location>
        <position position="111"/>
    </location>
    <ligand>
        <name>L-glutamine</name>
        <dbReference type="ChEBI" id="CHEBI:58359"/>
    </ligand>
</feature>
<evidence type="ECO:0000256" key="10">
    <source>
        <dbReference type="PIRSR" id="PIRSR001589-2"/>
    </source>
</evidence>
<sequence length="624" mass="70807">MASCEEELPMCGIAGWVDWTRDLRPDIDIVKQMGQALASRGPDASGWFAAAHALFAHRRLIVVDPDGGKQPMTRTVNGRSYTIVYNGELYNTEDLRRDLAARGYGFDGYSDTEVLLVSYIAWGEACVERLNGIFAFAIWDQAEEKLVLGRDRLGVKPLFFTRIGDGLAFGSEIKALLAHPSVEPAIDEMGLAEIFAIGPARTPGFGVFKGIEELKPGHLLIARPEGISVRRYWKLESREHTDSLEKTVETVRHLFIDTVERQLVSDVPLGTFLSGGLDSSAVSAVAARYYQRMGRDPLHTYAIEFVDMEKYFQANAFQKSLDGPWAKMIAEHIGSIHHPIAFDTPDLERHLADPLFARDLPGMADIDTSLYLFCKRVKEDVTVSLSGEAADEVFGGYPWFHREDALAADTFPWSLRLYERMAIMSDELKHRIRPESYVRERYHEALDEVPRLPGETGRAARVREIGYLSITRFMPTLLDRKDRMSMASGLEVRVPFCDHRLVEYVFNIPWELKTAGGEVKGILRLAMEDFLPREALYRKKSPYPSTPHPAYLALVRQRALDMLDDPSSPILPFVDSNAIRALAEMSKHPMEHRPWFGQIMGTAQMFHYLWEVNEWMKAYRVRVM</sequence>
<keyword evidence="5 10" id="KW-0067">ATP-binding</keyword>
<dbReference type="KEGG" id="aad:TC41_0124"/>
<evidence type="ECO:0000256" key="8">
    <source>
        <dbReference type="ARBA" id="ARBA00048741"/>
    </source>
</evidence>
<dbReference type="AlphaFoldDB" id="F8IIE3"/>
<organism evidence="13 14">
    <name type="scientific">Alicyclobacillus acidocaldarius (strain Tc-4-1)</name>
    <name type="common">Bacillus acidocaldarius</name>
    <dbReference type="NCBI Taxonomy" id="1048834"/>
    <lineage>
        <taxon>Bacteria</taxon>
        <taxon>Bacillati</taxon>
        <taxon>Bacillota</taxon>
        <taxon>Bacilli</taxon>
        <taxon>Bacillales</taxon>
        <taxon>Alicyclobacillaceae</taxon>
        <taxon>Alicyclobacillus</taxon>
    </lineage>
</organism>
<evidence type="ECO:0000313" key="13">
    <source>
        <dbReference type="EMBL" id="AEJ42102.1"/>
    </source>
</evidence>
<name>F8IIE3_ALIAT</name>
<evidence type="ECO:0000256" key="1">
    <source>
        <dbReference type="ARBA" id="ARBA00005187"/>
    </source>
</evidence>
<accession>F8IIE3</accession>
<dbReference type="PANTHER" id="PTHR43284:SF1">
    <property type="entry name" value="ASPARAGINE SYNTHETASE"/>
    <property type="match status" value="1"/>
</dbReference>
<proteinExistence type="inferred from homology"/>
<evidence type="ECO:0000256" key="9">
    <source>
        <dbReference type="PIRSR" id="PIRSR001589-1"/>
    </source>
</evidence>
<dbReference type="PATRIC" id="fig|1048834.4.peg.114"/>
<dbReference type="Pfam" id="PF00733">
    <property type="entry name" value="Asn_synthase"/>
    <property type="match status" value="1"/>
</dbReference>
<evidence type="ECO:0000256" key="3">
    <source>
        <dbReference type="ARBA" id="ARBA00012737"/>
    </source>
</evidence>
<evidence type="ECO:0000256" key="5">
    <source>
        <dbReference type="ARBA" id="ARBA00022840"/>
    </source>
</evidence>
<dbReference type="CDD" id="cd01991">
    <property type="entry name" value="Asn_synthase_B_C"/>
    <property type="match status" value="1"/>
</dbReference>
<dbReference type="GO" id="GO:0004066">
    <property type="term" value="F:asparagine synthase (glutamine-hydrolyzing) activity"/>
    <property type="evidence" value="ECO:0007669"/>
    <property type="project" value="UniProtKB-EC"/>
</dbReference>
<feature type="active site" description="For GATase activity" evidence="9">
    <location>
        <position position="11"/>
    </location>
</feature>
<dbReference type="Pfam" id="PF13537">
    <property type="entry name" value="GATase_7"/>
    <property type="match status" value="1"/>
</dbReference>
<dbReference type="InterPro" id="IPR033738">
    <property type="entry name" value="AsnB_N"/>
</dbReference>
<dbReference type="GO" id="GO:0005829">
    <property type="term" value="C:cytosol"/>
    <property type="evidence" value="ECO:0007669"/>
    <property type="project" value="TreeGrafter"/>
</dbReference>
<dbReference type="Gene3D" id="3.60.20.10">
    <property type="entry name" value="Glutamine Phosphoribosylpyrophosphate, subunit 1, domain 1"/>
    <property type="match status" value="1"/>
</dbReference>
<evidence type="ECO:0000256" key="6">
    <source>
        <dbReference type="ARBA" id="ARBA00022888"/>
    </source>
</evidence>
<dbReference type="NCBIfam" id="TIGR01536">
    <property type="entry name" value="asn_synth_AEB"/>
    <property type="match status" value="1"/>
</dbReference>
<dbReference type="HOGENOM" id="CLU_014658_3_2_9"/>
<dbReference type="GO" id="GO:0005524">
    <property type="term" value="F:ATP binding"/>
    <property type="evidence" value="ECO:0007669"/>
    <property type="project" value="UniProtKB-KW"/>
</dbReference>
<dbReference type="PANTHER" id="PTHR43284">
    <property type="entry name" value="ASPARAGINE SYNTHETASE (GLUTAMINE-HYDROLYZING)"/>
    <property type="match status" value="1"/>
</dbReference>
<dbReference type="STRING" id="1048834.TC41_0124"/>
<dbReference type="Gene3D" id="3.40.50.620">
    <property type="entry name" value="HUPs"/>
    <property type="match status" value="1"/>
</dbReference>
<dbReference type="Proteomes" id="UP000000292">
    <property type="component" value="Chromosome"/>
</dbReference>
<dbReference type="PROSITE" id="PS51278">
    <property type="entry name" value="GATASE_TYPE_2"/>
    <property type="match status" value="1"/>
</dbReference>
<dbReference type="GO" id="GO:0006529">
    <property type="term" value="P:asparagine biosynthetic process"/>
    <property type="evidence" value="ECO:0007669"/>
    <property type="project" value="UniProtKB-KW"/>
</dbReference>
<dbReference type="InterPro" id="IPR014729">
    <property type="entry name" value="Rossmann-like_a/b/a_fold"/>
</dbReference>
<reference evidence="13 14" key="1">
    <citation type="journal article" date="2011" name="J. Bacteriol.">
        <title>Complete Genome Sequence of Alicyclobacillus acidocaldarius Strain Tc-4-1.</title>
        <authorList>
            <person name="Chen Y."/>
            <person name="He Y."/>
            <person name="Zhang B."/>
            <person name="Yang J."/>
            <person name="Li W."/>
            <person name="Dong Z."/>
            <person name="Hu S."/>
        </authorList>
    </citation>
    <scope>NUCLEOTIDE SEQUENCE [LARGE SCALE GENOMIC DNA]</scope>
    <source>
        <strain evidence="13 14">Tc-4-1</strain>
    </source>
</reference>
<keyword evidence="6 9" id="KW-0061">Asparagine biosynthesis</keyword>
<evidence type="ECO:0000256" key="4">
    <source>
        <dbReference type="ARBA" id="ARBA00022741"/>
    </source>
</evidence>
<comment type="similarity">
    <text evidence="2">Belongs to the asparagine synthetase family.</text>
</comment>